<dbReference type="InterPro" id="IPR003344">
    <property type="entry name" value="Big_1_dom"/>
</dbReference>
<accession>A0A246ITK2</accession>
<dbReference type="PROSITE" id="PS51257">
    <property type="entry name" value="PROKAR_LIPOPROTEIN"/>
    <property type="match status" value="1"/>
</dbReference>
<sequence length="780" mass="78925">MTFFSKYARFIRTATIGAFVAGTLAACGGGGGNAGTPANGGGGGTTPTTVADLSVVLDRSTVSNSGADTVKVTVTAVDANRAAVGNVPVTFGVDSNAVITPGGTKTDATTGQVTATVSIGADRTNRTITLTVATGSIVKKTTFDVVDSVTGGKVADLSLVLGSASIVNDGSQTGKLTVTSLDANRTAIGGSPVVFAVQDPAGTAFVTAGGVTDASTGQLIATVAIGANHTSRTITITASSGSVSRTVGVNIVPPVTTTPTANDMTLVLDKISIGNTGSDRVTATVTAVDSQRNVVPGIIVAFKVDNGATVAVLNATTNAQGQAVATVTSGADRSNRLITVTATSDTLVRTATFQVTGAKVQGTAVPTLPVAGSTGNRVEFRVSDVNQNPMTFQAITVTAPGLPPASGATDANGAFVYTYTAPTTAGPIDITAVSGGVSGVVTVTVPSSSSTVPPAAAVVVSASLSASPTVVSVNTDVTNNRAELRAIFLAANNAPVKNVRVRFDLNGDVNSIGGTISAGTQLVYSDTNGNAVSNYSPGNRASPTSGVTIRACWDYNDFAAGTCPNAVLTTLTVVSDPLSVSIGTNEEIDVTNPLTYKKKFVILVVDAAGQPKGDVQITPSLDLIGYFKGHWDPVGTVFKQFYDLDTLGNSFPWSLTAPAMCQAEDLNKNGAIDSNEDRNGNGQLDPRKSDASISMSGSTRTDASGQAVLVLEYPRSVAGWVAFSINASAFGVLSPPAVYSGVLPYPGAIVNQVTIDPAFRYSPYGLIRKSTDGAFCTNAN</sequence>
<dbReference type="Proteomes" id="UP000197468">
    <property type="component" value="Unassembled WGS sequence"/>
</dbReference>
<gene>
    <name evidence="5" type="ORF">CDN99_25840</name>
</gene>
<proteinExistence type="inferred from homology"/>
<dbReference type="RefSeq" id="WP_088388266.1">
    <property type="nucleotide sequence ID" value="NZ_NIOF01000020.1"/>
</dbReference>
<evidence type="ECO:0000256" key="2">
    <source>
        <dbReference type="SAM" id="MobiDB-lite"/>
    </source>
</evidence>
<dbReference type="EMBL" id="NIOF01000020">
    <property type="protein sequence ID" value="OWQ83558.1"/>
    <property type="molecule type" value="Genomic_DNA"/>
</dbReference>
<dbReference type="Gene3D" id="2.60.40.10">
    <property type="entry name" value="Immunoglobulins"/>
    <property type="match status" value="4"/>
</dbReference>
<feature type="chain" id="PRO_5013168124" description="Big-1 domain-containing protein" evidence="3">
    <location>
        <begin position="26"/>
        <end position="780"/>
    </location>
</feature>
<organism evidence="5 6">
    <name type="scientific">Roseateles aquatilis</name>
    <dbReference type="NCBI Taxonomy" id="431061"/>
    <lineage>
        <taxon>Bacteria</taxon>
        <taxon>Pseudomonadati</taxon>
        <taxon>Pseudomonadota</taxon>
        <taxon>Betaproteobacteria</taxon>
        <taxon>Burkholderiales</taxon>
        <taxon>Sphaerotilaceae</taxon>
        <taxon>Roseateles</taxon>
    </lineage>
</organism>
<feature type="domain" description="Big-1" evidence="4">
    <location>
        <begin position="264"/>
        <end position="353"/>
    </location>
</feature>
<feature type="region of interest" description="Disordered" evidence="2">
    <location>
        <begin position="669"/>
        <end position="699"/>
    </location>
</feature>
<dbReference type="AlphaFoldDB" id="A0A246ITK2"/>
<feature type="signal peptide" evidence="3">
    <location>
        <begin position="1"/>
        <end position="25"/>
    </location>
</feature>
<dbReference type="OrthoDB" id="8697973at2"/>
<keyword evidence="3" id="KW-0732">Signal</keyword>
<dbReference type="InterPro" id="IPR013783">
    <property type="entry name" value="Ig-like_fold"/>
</dbReference>
<comment type="caution">
    <text evidence="5">The sequence shown here is derived from an EMBL/GenBank/DDBJ whole genome shotgun (WGS) entry which is preliminary data.</text>
</comment>
<protein>
    <recommendedName>
        <fullName evidence="4">Big-1 domain-containing protein</fullName>
    </recommendedName>
</protein>
<evidence type="ECO:0000256" key="1">
    <source>
        <dbReference type="ARBA" id="ARBA00010116"/>
    </source>
</evidence>
<evidence type="ECO:0000313" key="5">
    <source>
        <dbReference type="EMBL" id="OWQ83558.1"/>
    </source>
</evidence>
<evidence type="ECO:0000313" key="6">
    <source>
        <dbReference type="Proteomes" id="UP000197468"/>
    </source>
</evidence>
<name>A0A246ITK2_9BURK</name>
<dbReference type="InterPro" id="IPR008964">
    <property type="entry name" value="Invasin/intimin_cell_adhesion"/>
</dbReference>
<feature type="compositionally biased region" description="Basic and acidic residues" evidence="2">
    <location>
        <begin position="675"/>
        <end position="690"/>
    </location>
</feature>
<reference evidence="5 6" key="1">
    <citation type="journal article" date="2008" name="Int. J. Syst. Evol. Microbiol.">
        <title>Description of Roseateles aquatilis sp. nov. and Roseateles terrae sp. nov., in the class Betaproteobacteria, and emended description of the genus Roseateles.</title>
        <authorList>
            <person name="Gomila M."/>
            <person name="Bowien B."/>
            <person name="Falsen E."/>
            <person name="Moore E.R."/>
            <person name="Lalucat J."/>
        </authorList>
    </citation>
    <scope>NUCLEOTIDE SEQUENCE [LARGE SCALE GENOMIC DNA]</scope>
    <source>
        <strain evidence="5 6">CCUG 48205</strain>
    </source>
</reference>
<keyword evidence="6" id="KW-1185">Reference proteome</keyword>
<dbReference type="Pfam" id="PF02369">
    <property type="entry name" value="Big_1"/>
    <property type="match status" value="1"/>
</dbReference>
<dbReference type="SUPFAM" id="SSF49373">
    <property type="entry name" value="Invasin/intimin cell-adhesion fragments"/>
    <property type="match status" value="4"/>
</dbReference>
<comment type="similarity">
    <text evidence="1">Belongs to the intimin/invasin family.</text>
</comment>
<evidence type="ECO:0000256" key="3">
    <source>
        <dbReference type="SAM" id="SignalP"/>
    </source>
</evidence>
<evidence type="ECO:0000259" key="4">
    <source>
        <dbReference type="Pfam" id="PF02369"/>
    </source>
</evidence>